<dbReference type="GO" id="GO:0050808">
    <property type="term" value="P:synapse organization"/>
    <property type="evidence" value="ECO:0007669"/>
    <property type="project" value="TreeGrafter"/>
</dbReference>
<dbReference type="SUPFAM" id="SSF48726">
    <property type="entry name" value="Immunoglobulin"/>
    <property type="match status" value="1"/>
</dbReference>
<dbReference type="InterPro" id="IPR003599">
    <property type="entry name" value="Ig_sub"/>
</dbReference>
<reference evidence="2" key="1">
    <citation type="submission" date="2023-06" db="EMBL/GenBank/DDBJ databases">
        <title>Genomic analysis of the entomopathogenic nematode Steinernema hermaphroditum.</title>
        <authorList>
            <person name="Schwarz E.M."/>
            <person name="Heppert J.K."/>
            <person name="Baniya A."/>
            <person name="Schwartz H.T."/>
            <person name="Tan C.-H."/>
            <person name="Antoshechkin I."/>
            <person name="Sternberg P.W."/>
            <person name="Goodrich-Blair H."/>
            <person name="Dillman A.R."/>
        </authorList>
    </citation>
    <scope>NUCLEOTIDE SEQUENCE</scope>
    <source>
        <strain evidence="2">PS9179</strain>
        <tissue evidence="2">Whole animal</tissue>
    </source>
</reference>
<dbReference type="GO" id="GO:0032589">
    <property type="term" value="C:neuron projection membrane"/>
    <property type="evidence" value="ECO:0007669"/>
    <property type="project" value="TreeGrafter"/>
</dbReference>
<dbReference type="InterPro" id="IPR007110">
    <property type="entry name" value="Ig-like_dom"/>
</dbReference>
<dbReference type="InterPro" id="IPR013783">
    <property type="entry name" value="Ig-like_fold"/>
</dbReference>
<dbReference type="InterPro" id="IPR036179">
    <property type="entry name" value="Ig-like_dom_sf"/>
</dbReference>
<accession>A0AA39I8P5</accession>
<evidence type="ECO:0000313" key="2">
    <source>
        <dbReference type="EMBL" id="KAK0418419.1"/>
    </source>
</evidence>
<gene>
    <name evidence="2" type="ORF">QR680_013545</name>
</gene>
<feature type="domain" description="Ig-like" evidence="1">
    <location>
        <begin position="217"/>
        <end position="297"/>
    </location>
</feature>
<dbReference type="InterPro" id="IPR037448">
    <property type="entry name" value="Zig-8"/>
</dbReference>
<dbReference type="PROSITE" id="PS50835">
    <property type="entry name" value="IG_LIKE"/>
    <property type="match status" value="1"/>
</dbReference>
<keyword evidence="3" id="KW-1185">Reference proteome</keyword>
<sequence>MFPGIPKKEPYRKTEVSLFEEDLLKEHEVFQKRVEDLQESVSRTTAVDSEKRSELDSQMKAIASESQEINGSLVNTTLSIGELEESLIRLSREMKVCRKLQSKQVRMEHTNFVLIVFAVVRLHAWGGATHDGRGLGLLEPGGRPGLLPTFFPAGLPYALDEEMTRRGGPAALVALLLALCTTSAAQQKLSIAEKECLLMERGNHTHRHMSRTITVYENDPAYLHCKIPVQGHHLVAWTRVSDEALLTAGQQSFTSDARFQVSQRSSNDWVLIVRRVERDDEGCYLCEVNTEPTSTIYPVFLRVTGKCPP</sequence>
<evidence type="ECO:0000259" key="1">
    <source>
        <dbReference type="PROSITE" id="PS50835"/>
    </source>
</evidence>
<protein>
    <recommendedName>
        <fullName evidence="1">Ig-like domain-containing protein</fullName>
    </recommendedName>
</protein>
<dbReference type="AlphaFoldDB" id="A0AA39I8P5"/>
<organism evidence="2 3">
    <name type="scientific">Steinernema hermaphroditum</name>
    <dbReference type="NCBI Taxonomy" id="289476"/>
    <lineage>
        <taxon>Eukaryota</taxon>
        <taxon>Metazoa</taxon>
        <taxon>Ecdysozoa</taxon>
        <taxon>Nematoda</taxon>
        <taxon>Chromadorea</taxon>
        <taxon>Rhabditida</taxon>
        <taxon>Tylenchina</taxon>
        <taxon>Panagrolaimomorpha</taxon>
        <taxon>Strongyloidoidea</taxon>
        <taxon>Steinernematidae</taxon>
        <taxon>Steinernema</taxon>
    </lineage>
</organism>
<dbReference type="InterPro" id="IPR013106">
    <property type="entry name" value="Ig_V-set"/>
</dbReference>
<dbReference type="PANTHER" id="PTHR23279:SF36">
    <property type="entry name" value="DEFECTIVE PROBOSCIS EXTENSION RESPONSE 9, ISOFORM A"/>
    <property type="match status" value="1"/>
</dbReference>
<proteinExistence type="predicted"/>
<evidence type="ECO:0000313" key="3">
    <source>
        <dbReference type="Proteomes" id="UP001175271"/>
    </source>
</evidence>
<dbReference type="Gene3D" id="2.60.40.10">
    <property type="entry name" value="Immunoglobulins"/>
    <property type="match status" value="1"/>
</dbReference>
<dbReference type="Proteomes" id="UP001175271">
    <property type="component" value="Unassembled WGS sequence"/>
</dbReference>
<name>A0AA39I8P5_9BILA</name>
<dbReference type="EMBL" id="JAUCMV010000002">
    <property type="protein sequence ID" value="KAK0418419.1"/>
    <property type="molecule type" value="Genomic_DNA"/>
</dbReference>
<dbReference type="SMART" id="SM00409">
    <property type="entry name" value="IG"/>
    <property type="match status" value="1"/>
</dbReference>
<dbReference type="Pfam" id="PF07686">
    <property type="entry name" value="V-set"/>
    <property type="match status" value="1"/>
</dbReference>
<dbReference type="PANTHER" id="PTHR23279">
    <property type="entry name" value="DEFECTIVE PROBOSCIS EXTENSION RESPONSE DPR -RELATED"/>
    <property type="match status" value="1"/>
</dbReference>
<comment type="caution">
    <text evidence="2">The sequence shown here is derived from an EMBL/GenBank/DDBJ whole genome shotgun (WGS) entry which is preliminary data.</text>
</comment>